<keyword evidence="2" id="KW-0012">Acyltransferase</keyword>
<reference evidence="5" key="1">
    <citation type="journal article" date="2019" name="Int. J. Syst. Evol. Microbiol.">
        <title>The Global Catalogue of Microorganisms (GCM) 10K type strain sequencing project: providing services to taxonomists for standard genome sequencing and annotation.</title>
        <authorList>
            <consortium name="The Broad Institute Genomics Platform"/>
            <consortium name="The Broad Institute Genome Sequencing Center for Infectious Disease"/>
            <person name="Wu L."/>
            <person name="Ma J."/>
        </authorList>
    </citation>
    <scope>NUCLEOTIDE SEQUENCE [LARGE SCALE GENOMIC DNA]</scope>
    <source>
        <strain evidence="5">CCUG 58938</strain>
    </source>
</reference>
<keyword evidence="5" id="KW-1185">Reference proteome</keyword>
<name>A0ABW3K541_9BACT</name>
<dbReference type="CDD" id="cd04301">
    <property type="entry name" value="NAT_SF"/>
    <property type="match status" value="1"/>
</dbReference>
<dbReference type="EMBL" id="JBHTKA010000007">
    <property type="protein sequence ID" value="MFD1001372.1"/>
    <property type="molecule type" value="Genomic_DNA"/>
</dbReference>
<protein>
    <submittedName>
        <fullName evidence="4">GNAT family N-acetyltransferase</fullName>
    </submittedName>
</protein>
<dbReference type="PANTHER" id="PTHR43877:SF2">
    <property type="entry name" value="AMINOALKYLPHOSPHONATE N-ACETYLTRANSFERASE-RELATED"/>
    <property type="match status" value="1"/>
</dbReference>
<evidence type="ECO:0000313" key="4">
    <source>
        <dbReference type="EMBL" id="MFD1001372.1"/>
    </source>
</evidence>
<dbReference type="PANTHER" id="PTHR43877">
    <property type="entry name" value="AMINOALKYLPHOSPHONATE N-ACETYLTRANSFERASE-RELATED-RELATED"/>
    <property type="match status" value="1"/>
</dbReference>
<sequence length="151" mass="17068">MITFVRTNSEDADFRKLVEQLDQELYERYGTEQDFFAQFNTLNAIQHVVVAYDDSIPVGCGAFKVYAEDTVEIKRMFVTKALRGHGIAAGLLKTLEQWASELKYTEAILETGTGQPEAVALYQKTGYTIMENYGQYAGIAESICMRKTLKK</sequence>
<dbReference type="InterPro" id="IPR016181">
    <property type="entry name" value="Acyl_CoA_acyltransferase"/>
</dbReference>
<comment type="caution">
    <text evidence="4">The sequence shown here is derived from an EMBL/GenBank/DDBJ whole genome shotgun (WGS) entry which is preliminary data.</text>
</comment>
<dbReference type="InterPro" id="IPR050832">
    <property type="entry name" value="Bact_Acetyltransf"/>
</dbReference>
<dbReference type="PROSITE" id="PS51186">
    <property type="entry name" value="GNAT"/>
    <property type="match status" value="1"/>
</dbReference>
<organism evidence="4 5">
    <name type="scientific">Ohtaekwangia kribbensis</name>
    <dbReference type="NCBI Taxonomy" id="688913"/>
    <lineage>
        <taxon>Bacteria</taxon>
        <taxon>Pseudomonadati</taxon>
        <taxon>Bacteroidota</taxon>
        <taxon>Cytophagia</taxon>
        <taxon>Cytophagales</taxon>
        <taxon>Fulvivirgaceae</taxon>
        <taxon>Ohtaekwangia</taxon>
    </lineage>
</organism>
<evidence type="ECO:0000256" key="2">
    <source>
        <dbReference type="ARBA" id="ARBA00023315"/>
    </source>
</evidence>
<dbReference type="RefSeq" id="WP_377581040.1">
    <property type="nucleotide sequence ID" value="NZ_JBHTKA010000007.1"/>
</dbReference>
<dbReference type="InterPro" id="IPR000182">
    <property type="entry name" value="GNAT_dom"/>
</dbReference>
<feature type="domain" description="N-acetyltransferase" evidence="3">
    <location>
        <begin position="3"/>
        <end position="150"/>
    </location>
</feature>
<accession>A0ABW3K541</accession>
<evidence type="ECO:0000256" key="1">
    <source>
        <dbReference type="ARBA" id="ARBA00022679"/>
    </source>
</evidence>
<keyword evidence="1" id="KW-0808">Transferase</keyword>
<dbReference type="Proteomes" id="UP001597112">
    <property type="component" value="Unassembled WGS sequence"/>
</dbReference>
<dbReference type="SUPFAM" id="SSF55729">
    <property type="entry name" value="Acyl-CoA N-acyltransferases (Nat)"/>
    <property type="match status" value="1"/>
</dbReference>
<dbReference type="Pfam" id="PF00583">
    <property type="entry name" value="Acetyltransf_1"/>
    <property type="match status" value="1"/>
</dbReference>
<dbReference type="Gene3D" id="3.40.630.30">
    <property type="match status" value="1"/>
</dbReference>
<evidence type="ECO:0000259" key="3">
    <source>
        <dbReference type="PROSITE" id="PS51186"/>
    </source>
</evidence>
<evidence type="ECO:0000313" key="5">
    <source>
        <dbReference type="Proteomes" id="UP001597112"/>
    </source>
</evidence>
<proteinExistence type="predicted"/>
<gene>
    <name evidence="4" type="ORF">ACFQ21_18740</name>
</gene>